<proteinExistence type="predicted"/>
<protein>
    <submittedName>
        <fullName evidence="1">Uncharacterized protein</fullName>
    </submittedName>
</protein>
<gene>
    <name evidence="1" type="ORF">GCM10015535_26660</name>
</gene>
<comment type="caution">
    <text evidence="1">The sequence shown here is derived from an EMBL/GenBank/DDBJ whole genome shotgun (WGS) entry which is preliminary data.</text>
</comment>
<dbReference type="EMBL" id="BMTF01000007">
    <property type="protein sequence ID" value="GGV83474.1"/>
    <property type="molecule type" value="Genomic_DNA"/>
</dbReference>
<evidence type="ECO:0000313" key="2">
    <source>
        <dbReference type="Proteomes" id="UP000660675"/>
    </source>
</evidence>
<dbReference type="Proteomes" id="UP000660675">
    <property type="component" value="Unassembled WGS sequence"/>
</dbReference>
<name>A0ABQ2VX49_9ACTN</name>
<reference evidence="2" key="1">
    <citation type="journal article" date="2019" name="Int. J. Syst. Evol. Microbiol.">
        <title>The Global Catalogue of Microorganisms (GCM) 10K type strain sequencing project: providing services to taxonomists for standard genome sequencing and annotation.</title>
        <authorList>
            <consortium name="The Broad Institute Genomics Platform"/>
            <consortium name="The Broad Institute Genome Sequencing Center for Infectious Disease"/>
            <person name="Wu L."/>
            <person name="Ma J."/>
        </authorList>
    </citation>
    <scope>NUCLEOTIDE SEQUENCE [LARGE SCALE GENOMIC DNA]</scope>
    <source>
        <strain evidence="2">JCM 4376</strain>
    </source>
</reference>
<accession>A0ABQ2VX49</accession>
<sequence>MFIHNDRSGAVMVPSMTSPQTSTGTFAQAQLGTITLIGWSGEHPADGHDVAFLLVYSLGDGTDGPAAGEAAMRAALERSGLPVGSSPVYAAENPGLPVKLLVQAGQAVLTMPHFTAQYPAPPEWLAAAGQRGEVHTMFATRPWPQGAPGGPVSEELLRSFAADPEVITTAAHCVLPVRSLG</sequence>
<organism evidence="1 2">
    <name type="scientific">Streptomyces gelaticus</name>
    <dbReference type="NCBI Taxonomy" id="285446"/>
    <lineage>
        <taxon>Bacteria</taxon>
        <taxon>Bacillati</taxon>
        <taxon>Actinomycetota</taxon>
        <taxon>Actinomycetes</taxon>
        <taxon>Kitasatosporales</taxon>
        <taxon>Streptomycetaceae</taxon>
        <taxon>Streptomyces</taxon>
    </lineage>
</organism>
<keyword evidence="2" id="KW-1185">Reference proteome</keyword>
<evidence type="ECO:0000313" key="1">
    <source>
        <dbReference type="EMBL" id="GGV83474.1"/>
    </source>
</evidence>
<dbReference type="Pfam" id="PF19374">
    <property type="entry name" value="DUF5949"/>
    <property type="match status" value="1"/>
</dbReference>
<dbReference type="InterPro" id="IPR045993">
    <property type="entry name" value="DUF5949"/>
</dbReference>